<keyword evidence="3" id="KW-1185">Reference proteome</keyword>
<evidence type="ECO:0000313" key="1">
    <source>
        <dbReference type="EMBL" id="AFL88321.1"/>
    </source>
</evidence>
<dbReference type="HOGENOM" id="CLU_070301_0_0_0"/>
<sequence>MCLSATPSYCSSREKTDVIFMKNGDRITCEIRSLARGQLTIKQAYANTVVLLDWGQISRIESTQRFLVITATREEISGQVSEAADGSLLTVTGSVNRKVTHDDVVSIQQTGDGFARHLRGNVDLGFSVAQANSQLNVALNGDITYSAMRRIFSVNARSQFTSQRETRNTRELGLQSEYFHQLKGSTWYGGGIANLLSSSEQEIALRTTLGAALAVHPISTNSRAFTMIGALAYTAEQNSPRTATPSRADSIDAALAVQGARFRFDSASADTTLWILPSLTYPGRVRLTMSQDAYYRFLKDFYVRASFYDNYDTRPVAGAPANNLGISTTVGWSFR</sequence>
<dbReference type="Proteomes" id="UP000006056">
    <property type="component" value="Chromosome"/>
</dbReference>
<protein>
    <recommendedName>
        <fullName evidence="4">DUF481 domain-containing protein</fullName>
    </recommendedName>
</protein>
<dbReference type="InterPro" id="IPR007433">
    <property type="entry name" value="DUF481"/>
</dbReference>
<reference evidence="1 3" key="1">
    <citation type="submission" date="2012-06" db="EMBL/GenBank/DDBJ databases">
        <title>Complete genome of Terriglobus roseus DSM 18391.</title>
        <authorList>
            <consortium name="US DOE Joint Genome Institute (JGI-PGF)"/>
            <person name="Lucas S."/>
            <person name="Copeland A."/>
            <person name="Lapidus A."/>
            <person name="Glavina del Rio T."/>
            <person name="Dalin E."/>
            <person name="Tice H."/>
            <person name="Bruce D."/>
            <person name="Goodwin L."/>
            <person name="Pitluck S."/>
            <person name="Peters L."/>
            <person name="Mikhailova N."/>
            <person name="Munk A.C.C."/>
            <person name="Kyrpides N."/>
            <person name="Mavromatis K."/>
            <person name="Ivanova N."/>
            <person name="Brettin T."/>
            <person name="Detter J.C."/>
            <person name="Han C."/>
            <person name="Larimer F."/>
            <person name="Land M."/>
            <person name="Hauser L."/>
            <person name="Markowitz V."/>
            <person name="Cheng J.-F."/>
            <person name="Hugenholtz P."/>
            <person name="Woyke T."/>
            <person name="Wu D."/>
            <person name="Brambilla E."/>
            <person name="Klenk H.-P."/>
            <person name="Eisen J.A."/>
        </authorList>
    </citation>
    <scope>NUCLEOTIDE SEQUENCE [LARGE SCALE GENOMIC DNA]</scope>
    <source>
        <strain evidence="1">DSM 18391</strain>
        <strain evidence="3">DSM 18391 / NRRL B-41598 / KBS 63</strain>
    </source>
</reference>
<evidence type="ECO:0000313" key="3">
    <source>
        <dbReference type="Proteomes" id="UP000006056"/>
    </source>
</evidence>
<evidence type="ECO:0000313" key="2">
    <source>
        <dbReference type="EMBL" id="AFL88663.1"/>
    </source>
</evidence>
<dbReference type="EMBL" id="CP003379">
    <property type="protein sequence ID" value="AFL88321.1"/>
    <property type="molecule type" value="Genomic_DNA"/>
</dbReference>
<dbReference type="eggNOG" id="ENOG502ZAPE">
    <property type="taxonomic scope" value="Bacteria"/>
</dbReference>
<dbReference type="KEGG" id="trs:Terro_2039"/>
<dbReference type="KEGG" id="trs:Terro_2406"/>
<accession>I3ZGF3</accession>
<dbReference type="Pfam" id="PF04338">
    <property type="entry name" value="DUF481"/>
    <property type="match status" value="1"/>
</dbReference>
<name>I3ZGF3_TERRK</name>
<organism evidence="1 3">
    <name type="scientific">Terriglobus roseus (strain DSM 18391 / NRRL B-41598 / KBS 63)</name>
    <dbReference type="NCBI Taxonomy" id="926566"/>
    <lineage>
        <taxon>Bacteria</taxon>
        <taxon>Pseudomonadati</taxon>
        <taxon>Acidobacteriota</taxon>
        <taxon>Terriglobia</taxon>
        <taxon>Terriglobales</taxon>
        <taxon>Acidobacteriaceae</taxon>
        <taxon>Terriglobus</taxon>
    </lineage>
</organism>
<dbReference type="AlphaFoldDB" id="I3ZGF3"/>
<evidence type="ECO:0008006" key="4">
    <source>
        <dbReference type="Google" id="ProtNLM"/>
    </source>
</evidence>
<dbReference type="EMBL" id="CP003379">
    <property type="protein sequence ID" value="AFL88663.1"/>
    <property type="molecule type" value="Genomic_DNA"/>
</dbReference>
<gene>
    <name evidence="1" type="ordered locus">Terro_2039</name>
    <name evidence="2" type="ordered locus">Terro_2406</name>
</gene>
<dbReference type="STRING" id="926566.Terro_2039"/>
<proteinExistence type="predicted"/>